<evidence type="ECO:0000313" key="1">
    <source>
        <dbReference type="EMBL" id="DAF42859.1"/>
    </source>
</evidence>
<protein>
    <submittedName>
        <fullName evidence="1">Uncharacterized protein</fullName>
    </submittedName>
</protein>
<organism evidence="1">
    <name type="scientific">Siphoviridae sp. ctHip2</name>
    <dbReference type="NCBI Taxonomy" id="2827830"/>
    <lineage>
        <taxon>Viruses</taxon>
        <taxon>Duplodnaviria</taxon>
        <taxon>Heunggongvirae</taxon>
        <taxon>Uroviricota</taxon>
        <taxon>Caudoviricetes</taxon>
    </lineage>
</organism>
<proteinExistence type="predicted"/>
<name>A0A8S5RWH5_9CAUD</name>
<accession>A0A8S5RWH5</accession>
<dbReference type="EMBL" id="BK032497">
    <property type="protein sequence ID" value="DAF42859.1"/>
    <property type="molecule type" value="Genomic_DNA"/>
</dbReference>
<reference evidence="1" key="1">
    <citation type="journal article" date="2021" name="Proc. Natl. Acad. Sci. U.S.A.">
        <title>A Catalog of Tens of Thousands of Viruses from Human Metagenomes Reveals Hidden Associations with Chronic Diseases.</title>
        <authorList>
            <person name="Tisza M.J."/>
            <person name="Buck C.B."/>
        </authorList>
    </citation>
    <scope>NUCLEOTIDE SEQUENCE</scope>
    <source>
        <strain evidence="1">CtHip2</strain>
    </source>
</reference>
<sequence>MEFFTMTKEAIKKNIATLAKSQGFYGRLLNQIEEDEAVLDYLHEKSIQEGWKDAVDMVLAIEC</sequence>